<sequence>MTRLQALVLMVLLAPAAAHAERRCGWLENPSMAKWSLMDAGGGWTIMDNGSGYKAAEGMDKIPDLTVGEFVYTYASHGYACACMDVDTDGEEGITRIHSVRQLPLSRCRNDAAIGWFLDKGQ</sequence>
<evidence type="ECO:0000313" key="2">
    <source>
        <dbReference type="EMBL" id="OWO93348.1"/>
    </source>
</evidence>
<evidence type="ECO:0000256" key="1">
    <source>
        <dbReference type="SAM" id="SignalP"/>
    </source>
</evidence>
<proteinExistence type="predicted"/>
<dbReference type="AlphaFoldDB" id="A0A246DUY3"/>
<dbReference type="InterPro" id="IPR025145">
    <property type="entry name" value="DUF4087"/>
</dbReference>
<organism evidence="2 3">
    <name type="scientific">Rhizobium esperanzae</name>
    <dbReference type="NCBI Taxonomy" id="1967781"/>
    <lineage>
        <taxon>Bacteria</taxon>
        <taxon>Pseudomonadati</taxon>
        <taxon>Pseudomonadota</taxon>
        <taxon>Alphaproteobacteria</taxon>
        <taxon>Hyphomicrobiales</taxon>
        <taxon>Rhizobiaceae</taxon>
        <taxon>Rhizobium/Agrobacterium group</taxon>
        <taxon>Rhizobium</taxon>
    </lineage>
</organism>
<feature type="signal peptide" evidence="1">
    <location>
        <begin position="1"/>
        <end position="20"/>
    </location>
</feature>
<evidence type="ECO:0008006" key="4">
    <source>
        <dbReference type="Google" id="ProtNLM"/>
    </source>
</evidence>
<comment type="caution">
    <text evidence="2">The sequence shown here is derived from an EMBL/GenBank/DDBJ whole genome shotgun (WGS) entry which is preliminary data.</text>
</comment>
<dbReference type="RefSeq" id="WP_088395621.1">
    <property type="nucleotide sequence ID" value="NZ_MXPU01000012.1"/>
</dbReference>
<keyword evidence="1" id="KW-0732">Signal</keyword>
<reference evidence="2 3" key="1">
    <citation type="submission" date="2017-03" db="EMBL/GenBank/DDBJ databases">
        <title>Genome of strain Rhizobium sp. CNPSo 668.</title>
        <authorList>
            <person name="Ribeiro R."/>
        </authorList>
    </citation>
    <scope>NUCLEOTIDE SEQUENCE [LARGE SCALE GENOMIC DNA]</scope>
    <source>
        <strain evidence="2 3">CNPSo 668</strain>
    </source>
</reference>
<feature type="chain" id="PRO_5012105610" description="DUF4087 domain-containing protein" evidence="1">
    <location>
        <begin position="21"/>
        <end position="122"/>
    </location>
</feature>
<dbReference type="Pfam" id="PF13316">
    <property type="entry name" value="DUF4087"/>
    <property type="match status" value="1"/>
</dbReference>
<gene>
    <name evidence="2" type="ORF">B5E41_18870</name>
</gene>
<dbReference type="Proteomes" id="UP000197269">
    <property type="component" value="Unassembled WGS sequence"/>
</dbReference>
<accession>A0A246DUY3</accession>
<name>A0A246DUY3_9HYPH</name>
<evidence type="ECO:0000313" key="3">
    <source>
        <dbReference type="Proteomes" id="UP000197269"/>
    </source>
</evidence>
<protein>
    <recommendedName>
        <fullName evidence="4">DUF4087 domain-containing protein</fullName>
    </recommendedName>
</protein>
<dbReference type="EMBL" id="MXPU01000012">
    <property type="protein sequence ID" value="OWO93348.1"/>
    <property type="molecule type" value="Genomic_DNA"/>
</dbReference>